<keyword evidence="2" id="KW-1185">Reference proteome</keyword>
<name>A0ACB7ZZ01_9AGAM</name>
<evidence type="ECO:0000313" key="2">
    <source>
        <dbReference type="Proteomes" id="UP000790377"/>
    </source>
</evidence>
<comment type="caution">
    <text evidence="1">The sequence shown here is derived from an EMBL/GenBank/DDBJ whole genome shotgun (WGS) entry which is preliminary data.</text>
</comment>
<proteinExistence type="predicted"/>
<sequence>MDAFDPKTIIGPVEVGLVFAAFLCGCAFIQIYIYHSKFDDDPILFKCLATSLMGLTLAHLLCISAALWDMTITTYGQPLLLTKLPYGADMTLVFSGLLAFIVRLFFVSRIWKLDGTKIVPFGCFAMTLYCVVITITMAGKAFVMTSALEYVAQQGWMIRSAFGVGTVCDVAITISMSWQLRKRGKTGFTPTSRLIDQVVRWTMETGAIISFQEIATLICFVTMRDNYVWMGIYAVEASVYGNSVLAVLNHRPSTRKQRLRNAVYEMQGNENAPKARKTIVINVTQSIEQEIQSDGHNTDAKERPSNCDQIIV</sequence>
<accession>A0ACB7ZZ01</accession>
<gene>
    <name evidence="1" type="ORF">BJ138DRAFT_704268</name>
</gene>
<dbReference type="EMBL" id="MU268101">
    <property type="protein sequence ID" value="KAH7905917.1"/>
    <property type="molecule type" value="Genomic_DNA"/>
</dbReference>
<organism evidence="1 2">
    <name type="scientific">Hygrophoropsis aurantiaca</name>
    <dbReference type="NCBI Taxonomy" id="72124"/>
    <lineage>
        <taxon>Eukaryota</taxon>
        <taxon>Fungi</taxon>
        <taxon>Dikarya</taxon>
        <taxon>Basidiomycota</taxon>
        <taxon>Agaricomycotina</taxon>
        <taxon>Agaricomycetes</taxon>
        <taxon>Agaricomycetidae</taxon>
        <taxon>Boletales</taxon>
        <taxon>Coniophorineae</taxon>
        <taxon>Hygrophoropsidaceae</taxon>
        <taxon>Hygrophoropsis</taxon>
    </lineage>
</organism>
<dbReference type="Proteomes" id="UP000790377">
    <property type="component" value="Unassembled WGS sequence"/>
</dbReference>
<evidence type="ECO:0000313" key="1">
    <source>
        <dbReference type="EMBL" id="KAH7905917.1"/>
    </source>
</evidence>
<protein>
    <submittedName>
        <fullName evidence="1">Uncharacterized protein</fullName>
    </submittedName>
</protein>
<reference evidence="1" key="1">
    <citation type="journal article" date="2021" name="New Phytol.">
        <title>Evolutionary innovations through gain and loss of genes in the ectomycorrhizal Boletales.</title>
        <authorList>
            <person name="Wu G."/>
            <person name="Miyauchi S."/>
            <person name="Morin E."/>
            <person name="Kuo A."/>
            <person name="Drula E."/>
            <person name="Varga T."/>
            <person name="Kohler A."/>
            <person name="Feng B."/>
            <person name="Cao Y."/>
            <person name="Lipzen A."/>
            <person name="Daum C."/>
            <person name="Hundley H."/>
            <person name="Pangilinan J."/>
            <person name="Johnson J."/>
            <person name="Barry K."/>
            <person name="LaButti K."/>
            <person name="Ng V."/>
            <person name="Ahrendt S."/>
            <person name="Min B."/>
            <person name="Choi I.G."/>
            <person name="Park H."/>
            <person name="Plett J.M."/>
            <person name="Magnuson J."/>
            <person name="Spatafora J.W."/>
            <person name="Nagy L.G."/>
            <person name="Henrissat B."/>
            <person name="Grigoriev I.V."/>
            <person name="Yang Z.L."/>
            <person name="Xu J."/>
            <person name="Martin F.M."/>
        </authorList>
    </citation>
    <scope>NUCLEOTIDE SEQUENCE</scope>
    <source>
        <strain evidence="1">ATCC 28755</strain>
    </source>
</reference>